<evidence type="ECO:0000313" key="2">
    <source>
        <dbReference type="EMBL" id="UQT58725.1"/>
    </source>
</evidence>
<dbReference type="Proteomes" id="UP000829992">
    <property type="component" value="Chromosome"/>
</dbReference>
<proteinExistence type="predicted"/>
<evidence type="ECO:0000256" key="1">
    <source>
        <dbReference type="SAM" id="SignalP"/>
    </source>
</evidence>
<keyword evidence="3" id="KW-1185">Reference proteome</keyword>
<protein>
    <recommendedName>
        <fullName evidence="4">Secreted protein</fullName>
    </recommendedName>
</protein>
<feature type="chain" id="PRO_5046368194" description="Secreted protein" evidence="1">
    <location>
        <begin position="30"/>
        <end position="98"/>
    </location>
</feature>
<reference evidence="2 3" key="1">
    <citation type="submission" date="2022-05" db="EMBL/GenBank/DDBJ databases">
        <authorList>
            <person name="Zhou X."/>
            <person name="Li K."/>
            <person name="Man Y."/>
        </authorList>
    </citation>
    <scope>NUCLEOTIDE SEQUENCE [LARGE SCALE GENOMIC DNA]</scope>
    <source>
        <strain evidence="2 3">MS405</strain>
    </source>
</reference>
<name>A0ABY4PY00_9ACTN</name>
<dbReference type="RefSeq" id="WP_249590088.1">
    <property type="nucleotide sequence ID" value="NZ_BAAAQL010000011.1"/>
</dbReference>
<accession>A0ABY4PY00</accession>
<organism evidence="2 3">
    <name type="scientific">Streptomyces durmitorensis</name>
    <dbReference type="NCBI Taxonomy" id="319947"/>
    <lineage>
        <taxon>Bacteria</taxon>
        <taxon>Bacillati</taxon>
        <taxon>Actinomycetota</taxon>
        <taxon>Actinomycetes</taxon>
        <taxon>Kitasatosporales</taxon>
        <taxon>Streptomycetaceae</taxon>
        <taxon>Streptomyces</taxon>
    </lineage>
</organism>
<feature type="signal peptide" evidence="1">
    <location>
        <begin position="1"/>
        <end position="29"/>
    </location>
</feature>
<evidence type="ECO:0008006" key="4">
    <source>
        <dbReference type="Google" id="ProtNLM"/>
    </source>
</evidence>
<sequence>MMRRRMAVTLGALAAAASLAIGVPGSAYAAEGVLIVNGQEHKDPSGCYPIDWFPSSVTNETDAIAEVHSGPGCTGQVEWLVYPGETYHTETAQSVFIL</sequence>
<keyword evidence="1" id="KW-0732">Signal</keyword>
<evidence type="ECO:0000313" key="3">
    <source>
        <dbReference type="Proteomes" id="UP000829992"/>
    </source>
</evidence>
<gene>
    <name evidence="2" type="ORF">M4V62_28700</name>
</gene>
<dbReference type="EMBL" id="CP097289">
    <property type="protein sequence ID" value="UQT58725.1"/>
    <property type="molecule type" value="Genomic_DNA"/>
</dbReference>